<dbReference type="EMBL" id="DS668422">
    <property type="protein sequence ID" value="EEC03435.1"/>
    <property type="molecule type" value="Genomic_DNA"/>
</dbReference>
<organism>
    <name type="scientific">Ixodes scapularis</name>
    <name type="common">Black-legged tick</name>
    <name type="synonym">Deer tick</name>
    <dbReference type="NCBI Taxonomy" id="6945"/>
    <lineage>
        <taxon>Eukaryota</taxon>
        <taxon>Metazoa</taxon>
        <taxon>Ecdysozoa</taxon>
        <taxon>Arthropoda</taxon>
        <taxon>Chelicerata</taxon>
        <taxon>Arachnida</taxon>
        <taxon>Acari</taxon>
        <taxon>Parasitiformes</taxon>
        <taxon>Ixodida</taxon>
        <taxon>Ixodoidea</taxon>
        <taxon>Ixodidae</taxon>
        <taxon>Ixodinae</taxon>
        <taxon>Ixodes</taxon>
    </lineage>
</organism>
<dbReference type="HOGENOM" id="CLU_3034666_0_0_1"/>
<reference evidence="2" key="2">
    <citation type="submission" date="2020-05" db="UniProtKB">
        <authorList>
            <consortium name="EnsemblMetazoa"/>
        </authorList>
    </citation>
    <scope>IDENTIFICATION</scope>
    <source>
        <strain evidence="2">wikel</strain>
    </source>
</reference>
<evidence type="ECO:0000313" key="1">
    <source>
        <dbReference type="EMBL" id="EEC03435.1"/>
    </source>
</evidence>
<name>B7PA13_IXOSC</name>
<dbReference type="VEuPathDB" id="VectorBase:ISCI002181"/>
<protein>
    <submittedName>
        <fullName evidence="1 2">Uncharacterized protein</fullName>
    </submittedName>
</protein>
<keyword evidence="3" id="KW-1185">Reference proteome</keyword>
<dbReference type="InParanoid" id="B7PA13"/>
<dbReference type="VEuPathDB" id="VectorBase:ISCP_036520"/>
<dbReference type="VEuPathDB" id="VectorBase:ISCW002181"/>
<dbReference type="Proteomes" id="UP000001555">
    <property type="component" value="Unassembled WGS sequence"/>
</dbReference>
<dbReference type="EnsemblMetazoa" id="ISCW002181-RA">
    <property type="protein sequence ID" value="ISCW002181-PA"/>
    <property type="gene ID" value="ISCW002181"/>
</dbReference>
<gene>
    <name evidence="1" type="ORF">IscW_ISCW002181</name>
</gene>
<dbReference type="EMBL" id="ABJB010220622">
    <property type="status" value="NOT_ANNOTATED_CDS"/>
    <property type="molecule type" value="Genomic_DNA"/>
</dbReference>
<dbReference type="AlphaFoldDB" id="B7PA13"/>
<dbReference type="PaxDb" id="6945-B7PA13"/>
<evidence type="ECO:0000313" key="2">
    <source>
        <dbReference type="EnsemblMetazoa" id="ISCW002181-PA"/>
    </source>
</evidence>
<sequence>MYILENYFVITGVVKGELVCLMPHTRTALTALLDELNAYCLYVMASFLKVSDVKG</sequence>
<proteinExistence type="predicted"/>
<accession>B7PA13</accession>
<dbReference type="OrthoDB" id="6493237at2759"/>
<reference evidence="1 3" key="1">
    <citation type="submission" date="2008-03" db="EMBL/GenBank/DDBJ databases">
        <title>Annotation of Ixodes scapularis.</title>
        <authorList>
            <consortium name="Ixodes scapularis Genome Project Consortium"/>
            <person name="Caler E."/>
            <person name="Hannick L.I."/>
            <person name="Bidwell S."/>
            <person name="Joardar V."/>
            <person name="Thiagarajan M."/>
            <person name="Amedeo P."/>
            <person name="Galinsky K.J."/>
            <person name="Schobel S."/>
            <person name="Inman J."/>
            <person name="Hostetler J."/>
            <person name="Miller J."/>
            <person name="Hammond M."/>
            <person name="Megy K."/>
            <person name="Lawson D."/>
            <person name="Kodira C."/>
            <person name="Sutton G."/>
            <person name="Meyer J."/>
            <person name="Hill C.A."/>
            <person name="Birren B."/>
            <person name="Nene V."/>
            <person name="Collins F."/>
            <person name="Alarcon-Chaidez F."/>
            <person name="Wikel S."/>
            <person name="Strausberg R."/>
        </authorList>
    </citation>
    <scope>NUCLEOTIDE SEQUENCE [LARGE SCALE GENOMIC DNA]</scope>
    <source>
        <strain evidence="3">Wikel</strain>
        <strain evidence="1">Wikel colony</strain>
    </source>
</reference>
<evidence type="ECO:0000313" key="3">
    <source>
        <dbReference type="Proteomes" id="UP000001555"/>
    </source>
</evidence>